<evidence type="ECO:0000256" key="7">
    <source>
        <dbReference type="ARBA" id="ARBA00023125"/>
    </source>
</evidence>
<evidence type="ECO:0000256" key="11">
    <source>
        <dbReference type="RuleBase" id="RU004334"/>
    </source>
</evidence>
<dbReference type="InterPro" id="IPR000536">
    <property type="entry name" value="Nucl_hrmn_rcpt_lig-bd"/>
</dbReference>
<dbReference type="PANTHER" id="PTHR24083">
    <property type="entry name" value="NUCLEAR HORMONE RECEPTOR"/>
    <property type="match status" value="1"/>
</dbReference>
<dbReference type="InterPro" id="IPR035500">
    <property type="entry name" value="NHR-like_dom_sf"/>
</dbReference>
<dbReference type="PROSITE" id="PS00031">
    <property type="entry name" value="NUCLEAR_REC_DBD_1"/>
    <property type="match status" value="1"/>
</dbReference>
<dbReference type="GO" id="GO:0003700">
    <property type="term" value="F:DNA-binding transcription factor activity"/>
    <property type="evidence" value="ECO:0007669"/>
    <property type="project" value="InterPro"/>
</dbReference>
<evidence type="ECO:0000256" key="2">
    <source>
        <dbReference type="ARBA" id="ARBA00006421"/>
    </source>
</evidence>
<keyword evidence="3 11" id="KW-0479">Metal-binding</keyword>
<organism evidence="15 16">
    <name type="scientific">Alectura lathami</name>
    <name type="common">Australian brush turkey</name>
    <dbReference type="NCBI Taxonomy" id="81907"/>
    <lineage>
        <taxon>Eukaryota</taxon>
        <taxon>Metazoa</taxon>
        <taxon>Chordata</taxon>
        <taxon>Craniata</taxon>
        <taxon>Vertebrata</taxon>
        <taxon>Euteleostomi</taxon>
        <taxon>Archelosauria</taxon>
        <taxon>Archosauria</taxon>
        <taxon>Dinosauria</taxon>
        <taxon>Saurischia</taxon>
        <taxon>Theropoda</taxon>
        <taxon>Coelurosauria</taxon>
        <taxon>Aves</taxon>
        <taxon>Neognathae</taxon>
        <taxon>Galloanserae</taxon>
        <taxon>Galliformes</taxon>
        <taxon>Megapodiidae</taxon>
        <taxon>Alectura</taxon>
    </lineage>
</organism>
<accession>A0A7L0WHT4</accession>
<protein>
    <submittedName>
        <fullName evidence="15">N2F1A protein</fullName>
    </submittedName>
</protein>
<dbReference type="Pfam" id="PF00104">
    <property type="entry name" value="Hormone_recep"/>
    <property type="match status" value="1"/>
</dbReference>
<sequence>AREQPPQQQGGSAAPHTPQTPSQPGPPSTPGTAGDKGPGQQGSGQSQQHIECVVCGDKSSGKHYGQFTCEGCKSFFKRSVRRNLTYTCRANRNCPIDQHHRNQCQYCRLKKCLKVGMRREGEYFFPTMLSLSLPPNPGQYALTNGDPLNGHCYLSGYISLLLRAEPYPTSRYGSQCMQPNNIMGIENICELAARLLFSAVEWARNIPFFPDLQITDQVALLRLTWSELFVLNAAQCSMPLHVAPLLAAAGLHASPMSADRVVAFMDHIRIFQEQVEKLKALHVDSAEYSCLKAIVLFTSGASGENSHARGAGMEGRELSRPALIHPCRNTHTLIYIRFGKLLLRLPSLRTVSSSVIEQLFFVRLVGKTPIETLIRDMLLSGSSFNWPYMSIQCS</sequence>
<keyword evidence="6 11" id="KW-0805">Transcription regulation</keyword>
<dbReference type="PRINTS" id="PR01282">
    <property type="entry name" value="COUPTNFACTOR"/>
</dbReference>
<feature type="domain" description="Nuclear receptor" evidence="13">
    <location>
        <begin position="49"/>
        <end position="124"/>
    </location>
</feature>
<evidence type="ECO:0000256" key="8">
    <source>
        <dbReference type="ARBA" id="ARBA00023163"/>
    </source>
</evidence>
<feature type="non-terminal residue" evidence="15">
    <location>
        <position position="1"/>
    </location>
</feature>
<feature type="non-terminal residue" evidence="15">
    <location>
        <position position="394"/>
    </location>
</feature>
<keyword evidence="16" id="KW-1185">Reference proteome</keyword>
<comment type="subcellular location">
    <subcellularLocation>
        <location evidence="1 11">Nucleus</location>
    </subcellularLocation>
</comment>
<dbReference type="PROSITE" id="PS51843">
    <property type="entry name" value="NR_LBD"/>
    <property type="match status" value="1"/>
</dbReference>
<dbReference type="InterPro" id="IPR050274">
    <property type="entry name" value="Nuclear_hormone_rcpt_NR2"/>
</dbReference>
<dbReference type="SMART" id="SM00399">
    <property type="entry name" value="ZnF_C4"/>
    <property type="match status" value="1"/>
</dbReference>
<name>A0A7L0WHT4_ALELA</name>
<dbReference type="FunFam" id="1.10.565.10:FF:000003">
    <property type="entry name" value="Coup transcription factor 2 isoform 1"/>
    <property type="match status" value="1"/>
</dbReference>
<dbReference type="GO" id="GO:0043565">
    <property type="term" value="F:sequence-specific DNA binding"/>
    <property type="evidence" value="ECO:0007669"/>
    <property type="project" value="InterPro"/>
</dbReference>
<keyword evidence="7 11" id="KW-0238">DNA-binding</keyword>
<dbReference type="SUPFAM" id="SSF57716">
    <property type="entry name" value="Glucocorticoid receptor-like (DNA-binding domain)"/>
    <property type="match status" value="1"/>
</dbReference>
<gene>
    <name evidence="15" type="primary">Nr2f1a</name>
    <name evidence="15" type="ORF">ALELAT_R06682</name>
</gene>
<proteinExistence type="inferred from homology"/>
<keyword evidence="4 11" id="KW-0863">Zinc-finger</keyword>
<keyword evidence="9 11" id="KW-0675">Receptor</keyword>
<evidence type="ECO:0000256" key="9">
    <source>
        <dbReference type="ARBA" id="ARBA00023170"/>
    </source>
</evidence>
<feature type="compositionally biased region" description="Low complexity" evidence="12">
    <location>
        <begin position="1"/>
        <end position="20"/>
    </location>
</feature>
<evidence type="ECO:0000259" key="13">
    <source>
        <dbReference type="PROSITE" id="PS51030"/>
    </source>
</evidence>
<keyword evidence="5 11" id="KW-0862">Zinc</keyword>
<dbReference type="FunFam" id="3.30.50.10:FF:000016">
    <property type="entry name" value="Nuclear receptor subfamily 2 group F member 1"/>
    <property type="match status" value="1"/>
</dbReference>
<dbReference type="CDD" id="cd06958">
    <property type="entry name" value="NR_DBD_COUP_TF"/>
    <property type="match status" value="1"/>
</dbReference>
<dbReference type="EMBL" id="VXAV01007410">
    <property type="protein sequence ID" value="NXL90720.1"/>
    <property type="molecule type" value="Genomic_DNA"/>
</dbReference>
<evidence type="ECO:0000256" key="5">
    <source>
        <dbReference type="ARBA" id="ARBA00022833"/>
    </source>
</evidence>
<evidence type="ECO:0000259" key="14">
    <source>
        <dbReference type="PROSITE" id="PS51843"/>
    </source>
</evidence>
<evidence type="ECO:0000256" key="1">
    <source>
        <dbReference type="ARBA" id="ARBA00004123"/>
    </source>
</evidence>
<evidence type="ECO:0000256" key="3">
    <source>
        <dbReference type="ARBA" id="ARBA00022723"/>
    </source>
</evidence>
<dbReference type="GO" id="GO:0008270">
    <property type="term" value="F:zinc ion binding"/>
    <property type="evidence" value="ECO:0007669"/>
    <property type="project" value="UniProtKB-KW"/>
</dbReference>
<evidence type="ECO:0000313" key="16">
    <source>
        <dbReference type="Proteomes" id="UP000562322"/>
    </source>
</evidence>
<dbReference type="Pfam" id="PF00105">
    <property type="entry name" value="zf-C4"/>
    <property type="match status" value="1"/>
</dbReference>
<reference evidence="15 16" key="1">
    <citation type="submission" date="2019-09" db="EMBL/GenBank/DDBJ databases">
        <title>Bird 10,000 Genomes (B10K) Project - Family phase.</title>
        <authorList>
            <person name="Zhang G."/>
        </authorList>
    </citation>
    <scope>NUCLEOTIDE SEQUENCE [LARGE SCALE GENOMIC DNA]</scope>
    <source>
        <strain evidence="15">B10K-DU-001-39</strain>
        <tissue evidence="15">Muscle</tissue>
    </source>
</reference>
<dbReference type="OrthoDB" id="5873264at2759"/>
<feature type="region of interest" description="Disordered" evidence="12">
    <location>
        <begin position="1"/>
        <end position="45"/>
    </location>
</feature>
<evidence type="ECO:0000313" key="15">
    <source>
        <dbReference type="EMBL" id="NXL90720.1"/>
    </source>
</evidence>
<dbReference type="InterPro" id="IPR001628">
    <property type="entry name" value="Znf_hrmn_rcpt"/>
</dbReference>
<dbReference type="PRINTS" id="PR00047">
    <property type="entry name" value="STROIDFINGER"/>
</dbReference>
<evidence type="ECO:0000256" key="12">
    <source>
        <dbReference type="SAM" id="MobiDB-lite"/>
    </source>
</evidence>
<dbReference type="Gene3D" id="1.10.565.10">
    <property type="entry name" value="Retinoid X Receptor"/>
    <property type="match status" value="1"/>
</dbReference>
<comment type="caution">
    <text evidence="15">The sequence shown here is derived from an EMBL/GenBank/DDBJ whole genome shotgun (WGS) entry which is preliminary data.</text>
</comment>
<dbReference type="AlphaFoldDB" id="A0A7L0WHT4"/>
<keyword evidence="8 11" id="KW-0804">Transcription</keyword>
<dbReference type="PRINTS" id="PR00398">
    <property type="entry name" value="STRDHORMONER"/>
</dbReference>
<evidence type="ECO:0000256" key="10">
    <source>
        <dbReference type="ARBA" id="ARBA00023242"/>
    </source>
</evidence>
<dbReference type="SUPFAM" id="SSF48508">
    <property type="entry name" value="Nuclear receptor ligand-binding domain"/>
    <property type="match status" value="1"/>
</dbReference>
<dbReference type="InterPro" id="IPR001723">
    <property type="entry name" value="Nuclear_hrmn_rcpt"/>
</dbReference>
<dbReference type="Gene3D" id="3.30.50.10">
    <property type="entry name" value="Erythroid Transcription Factor GATA-1, subunit A"/>
    <property type="match status" value="1"/>
</dbReference>
<evidence type="ECO:0000256" key="4">
    <source>
        <dbReference type="ARBA" id="ARBA00022771"/>
    </source>
</evidence>
<dbReference type="SMART" id="SM00430">
    <property type="entry name" value="HOLI"/>
    <property type="match status" value="1"/>
</dbReference>
<dbReference type="CDD" id="cd06948">
    <property type="entry name" value="NR_LBD_COUP-TF"/>
    <property type="match status" value="1"/>
</dbReference>
<evidence type="ECO:0000256" key="6">
    <source>
        <dbReference type="ARBA" id="ARBA00023015"/>
    </source>
</evidence>
<dbReference type="PROSITE" id="PS51030">
    <property type="entry name" value="NUCLEAR_REC_DBD_2"/>
    <property type="match status" value="1"/>
</dbReference>
<keyword evidence="10 11" id="KW-0539">Nucleus</keyword>
<feature type="domain" description="NR LBD" evidence="14">
    <location>
        <begin position="153"/>
        <end position="381"/>
    </location>
</feature>
<dbReference type="Proteomes" id="UP000562322">
    <property type="component" value="Unassembled WGS sequence"/>
</dbReference>
<dbReference type="InterPro" id="IPR013088">
    <property type="entry name" value="Znf_NHR/GATA"/>
</dbReference>
<dbReference type="GO" id="GO:0005634">
    <property type="term" value="C:nucleus"/>
    <property type="evidence" value="ECO:0007669"/>
    <property type="project" value="UniProtKB-SubCell"/>
</dbReference>
<comment type="similarity">
    <text evidence="2">Belongs to the nuclear hormone receptor family. NR2 subfamily.</text>
</comment>